<evidence type="ECO:0000256" key="1">
    <source>
        <dbReference type="ARBA" id="ARBA00023157"/>
    </source>
</evidence>
<dbReference type="OrthoDB" id="10037288at2759"/>
<keyword evidence="1 3" id="KW-1015">Disulfide bond</keyword>
<dbReference type="PANTHER" id="PTHR48071">
    <property type="entry name" value="SRCR DOMAIN-CONTAINING PROTEIN"/>
    <property type="match status" value="1"/>
</dbReference>
<evidence type="ECO:0000256" key="2">
    <source>
        <dbReference type="ARBA" id="ARBA00023180"/>
    </source>
</evidence>
<proteinExistence type="predicted"/>
<keyword evidence="2" id="KW-0325">Glycoprotein</keyword>
<dbReference type="AlphaFoldDB" id="A0A3S2NVX4"/>
<comment type="caution">
    <text evidence="3">Lacks conserved residue(s) required for the propagation of feature annotation.</text>
</comment>
<reference evidence="7 8" key="1">
    <citation type="submission" date="2018-11" db="EMBL/GenBank/DDBJ databases">
        <authorList>
            <person name="Lopez-Roques C."/>
            <person name="Donnadieu C."/>
            <person name="Bouchez O."/>
            <person name="Klopp C."/>
            <person name="Cabau C."/>
            <person name="Zahm M."/>
        </authorList>
    </citation>
    <scope>NUCLEOTIDE SEQUENCE [LARGE SCALE GENOMIC DNA]</scope>
    <source>
        <strain evidence="7">RS831</strain>
        <tissue evidence="7">Whole body</tissue>
    </source>
</reference>
<dbReference type="PANTHER" id="PTHR48071:SF18">
    <property type="entry name" value="DELETED IN MALIGNANT BRAIN TUMORS 1 PROTEIN-RELATED"/>
    <property type="match status" value="1"/>
</dbReference>
<feature type="disulfide bond" evidence="3">
    <location>
        <begin position="324"/>
        <end position="334"/>
    </location>
</feature>
<keyword evidence="5" id="KW-0472">Membrane</keyword>
<dbReference type="SMART" id="SM00202">
    <property type="entry name" value="SR"/>
    <property type="match status" value="1"/>
</dbReference>
<dbReference type="Gene3D" id="3.10.250.10">
    <property type="entry name" value="SRCR-like domain"/>
    <property type="match status" value="1"/>
</dbReference>
<evidence type="ECO:0000313" key="7">
    <source>
        <dbReference type="EMBL" id="RVE57751.1"/>
    </source>
</evidence>
<dbReference type="PRINTS" id="PR00258">
    <property type="entry name" value="SPERACTRCPTR"/>
</dbReference>
<dbReference type="FunFam" id="3.10.250.10:FF:000011">
    <property type="entry name" value="Scavenger receptor class A member 5"/>
    <property type="match status" value="1"/>
</dbReference>
<reference evidence="7 8" key="2">
    <citation type="submission" date="2019-01" db="EMBL/GenBank/DDBJ databases">
        <title>A chromosome length genome reference of the Java medaka (oryzias javanicus).</title>
        <authorList>
            <person name="Herpin A."/>
            <person name="Takehana Y."/>
            <person name="Naruse K."/>
            <person name="Ansai S."/>
            <person name="Kawaguchi M."/>
        </authorList>
    </citation>
    <scope>NUCLEOTIDE SEQUENCE [LARGE SCALE GENOMIC DNA]</scope>
    <source>
        <strain evidence="7">RS831</strain>
        <tissue evidence="7">Whole body</tissue>
    </source>
</reference>
<keyword evidence="5" id="KW-1133">Transmembrane helix</keyword>
<protein>
    <recommendedName>
        <fullName evidence="6">SRCR domain-containing protein</fullName>
    </recommendedName>
</protein>
<evidence type="ECO:0000256" key="5">
    <source>
        <dbReference type="SAM" id="Phobius"/>
    </source>
</evidence>
<dbReference type="Pfam" id="PF00530">
    <property type="entry name" value="SRCR"/>
    <property type="match status" value="1"/>
</dbReference>
<dbReference type="EMBL" id="CM012457">
    <property type="protein sequence ID" value="RVE57751.1"/>
    <property type="molecule type" value="Genomic_DNA"/>
</dbReference>
<evidence type="ECO:0000313" key="8">
    <source>
        <dbReference type="Proteomes" id="UP000283210"/>
    </source>
</evidence>
<dbReference type="PROSITE" id="PS00420">
    <property type="entry name" value="SRCR_1"/>
    <property type="match status" value="1"/>
</dbReference>
<gene>
    <name evidence="7" type="ORF">OJAV_G00202530</name>
</gene>
<dbReference type="InterPro" id="IPR036772">
    <property type="entry name" value="SRCR-like_dom_sf"/>
</dbReference>
<keyword evidence="8" id="KW-1185">Reference proteome</keyword>
<feature type="transmembrane region" description="Helical" evidence="5">
    <location>
        <begin position="44"/>
        <end position="65"/>
    </location>
</feature>
<dbReference type="SUPFAM" id="SSF56487">
    <property type="entry name" value="SRCR-like"/>
    <property type="match status" value="1"/>
</dbReference>
<dbReference type="Proteomes" id="UP000283210">
    <property type="component" value="Chromosome 21"/>
</dbReference>
<dbReference type="InterPro" id="IPR001190">
    <property type="entry name" value="SRCR"/>
</dbReference>
<evidence type="ECO:0000259" key="6">
    <source>
        <dbReference type="PROSITE" id="PS50287"/>
    </source>
</evidence>
<accession>A0A3S2NVX4</accession>
<sequence length="355" mass="36804">MEEERDRSNAQLYCNPLFEMSASSSSLYRFQPDELKPAPPRRPWCLGVLTACVVLLSLLNCFLIYKVFRLESSLEKPASEKQKSDGVPLDEDNLQHLLQNNSQETGSLRTRLWALQNQVNGLNQNLKSEVANLSLQSGPPGPQGPAGQAGSPGEKGPKGDSGLAGPQGPKGEQGPAGEPGPAGEAGPTGREGPAGPKGDPGAPGAAGSPESAGLKGQKGDPGVVGPPGPPGPRGPPGPSGPPGPPGVPGAKGDQGKELNVRLVPGRSKGRVEVKHNNSWGTICDDSFGTVDGNVLCRMLGFQACVSVFIAPPGSGSIWLDELNCSGDEKDVFECRHPGFGVHNCDHNEDVGVQCV</sequence>
<evidence type="ECO:0000256" key="3">
    <source>
        <dbReference type="PROSITE-ProRule" id="PRU00196"/>
    </source>
</evidence>
<feature type="region of interest" description="Disordered" evidence="4">
    <location>
        <begin position="133"/>
        <end position="256"/>
    </location>
</feature>
<name>A0A3S2NVX4_ORYJA</name>
<organism evidence="7 8">
    <name type="scientific">Oryzias javanicus</name>
    <name type="common">Javanese ricefish</name>
    <name type="synonym">Aplocheilus javanicus</name>
    <dbReference type="NCBI Taxonomy" id="123683"/>
    <lineage>
        <taxon>Eukaryota</taxon>
        <taxon>Metazoa</taxon>
        <taxon>Chordata</taxon>
        <taxon>Craniata</taxon>
        <taxon>Vertebrata</taxon>
        <taxon>Euteleostomi</taxon>
        <taxon>Actinopterygii</taxon>
        <taxon>Neopterygii</taxon>
        <taxon>Teleostei</taxon>
        <taxon>Neoteleostei</taxon>
        <taxon>Acanthomorphata</taxon>
        <taxon>Ovalentaria</taxon>
        <taxon>Atherinomorphae</taxon>
        <taxon>Beloniformes</taxon>
        <taxon>Adrianichthyidae</taxon>
        <taxon>Oryziinae</taxon>
        <taxon>Oryzias</taxon>
    </lineage>
</organism>
<dbReference type="GO" id="GO:0016020">
    <property type="term" value="C:membrane"/>
    <property type="evidence" value="ECO:0007669"/>
    <property type="project" value="InterPro"/>
</dbReference>
<dbReference type="PROSITE" id="PS50287">
    <property type="entry name" value="SRCR_2"/>
    <property type="match status" value="1"/>
</dbReference>
<feature type="compositionally biased region" description="Pro residues" evidence="4">
    <location>
        <begin position="224"/>
        <end position="247"/>
    </location>
</feature>
<evidence type="ECO:0000256" key="4">
    <source>
        <dbReference type="SAM" id="MobiDB-lite"/>
    </source>
</evidence>
<feature type="compositionally biased region" description="Low complexity" evidence="4">
    <location>
        <begin position="164"/>
        <end position="213"/>
    </location>
</feature>
<feature type="domain" description="SRCR" evidence="6">
    <location>
        <begin position="260"/>
        <end position="355"/>
    </location>
</feature>
<keyword evidence="5" id="KW-0812">Transmembrane</keyword>